<organism evidence="1 2">
    <name type="scientific">Spirosoma agri</name>
    <dbReference type="NCBI Taxonomy" id="1987381"/>
    <lineage>
        <taxon>Bacteria</taxon>
        <taxon>Pseudomonadati</taxon>
        <taxon>Bacteroidota</taxon>
        <taxon>Cytophagia</taxon>
        <taxon>Cytophagales</taxon>
        <taxon>Cytophagaceae</taxon>
        <taxon>Spirosoma</taxon>
    </lineage>
</organism>
<dbReference type="Proteomes" id="UP000477386">
    <property type="component" value="Unassembled WGS sequence"/>
</dbReference>
<dbReference type="EMBL" id="JAAGNZ010000001">
    <property type="protein sequence ID" value="NEU67680.1"/>
    <property type="molecule type" value="Genomic_DNA"/>
</dbReference>
<gene>
    <name evidence="1" type="ORF">GK091_12380</name>
</gene>
<evidence type="ECO:0000313" key="2">
    <source>
        <dbReference type="Proteomes" id="UP000477386"/>
    </source>
</evidence>
<keyword evidence="2" id="KW-1185">Reference proteome</keyword>
<accession>A0A6M0IHC7</accession>
<comment type="caution">
    <text evidence="1">The sequence shown here is derived from an EMBL/GenBank/DDBJ whole genome shotgun (WGS) entry which is preliminary data.</text>
</comment>
<sequence>MDIDPQSKLEQTVASWLQALEQLHHWYGKLDTVITSLQSVEYRPVTSPLVRSTCWSLARLEHLQTDVYQLMVRLEAQPWTEQVQPIFALITLLADDTKRIAYWTAIIRQALQSNTAGSA</sequence>
<dbReference type="AlphaFoldDB" id="A0A6M0IHC7"/>
<proteinExistence type="predicted"/>
<reference evidence="1 2" key="1">
    <citation type="submission" date="2020-02" db="EMBL/GenBank/DDBJ databases">
        <title>Draft genome sequence of two Spirosoma agri KCTC 52727 and Spirosoma terrae KCTC 52035.</title>
        <authorList>
            <person name="Rojas J."/>
            <person name="Ambika Manirajan B."/>
            <person name="Ratering S."/>
            <person name="Suarez C."/>
            <person name="Schnell S."/>
        </authorList>
    </citation>
    <scope>NUCLEOTIDE SEQUENCE [LARGE SCALE GENOMIC DNA]</scope>
    <source>
        <strain evidence="1 2">KCTC 52727</strain>
    </source>
</reference>
<protein>
    <submittedName>
        <fullName evidence="1">Uncharacterized protein</fullName>
    </submittedName>
</protein>
<name>A0A6M0IHC7_9BACT</name>
<evidence type="ECO:0000313" key="1">
    <source>
        <dbReference type="EMBL" id="NEU67680.1"/>
    </source>
</evidence>
<dbReference type="RefSeq" id="WP_164038105.1">
    <property type="nucleotide sequence ID" value="NZ_JAAGNZ010000001.1"/>
</dbReference>